<name>A0A8X6HLJ1_TRICU</name>
<protein>
    <submittedName>
        <fullName evidence="4">Acyltransferase</fullName>
    </submittedName>
</protein>
<comment type="similarity">
    <text evidence="1">Belongs to the lysine N-acyltransferase MbtK family.</text>
</comment>
<dbReference type="InterPro" id="IPR016181">
    <property type="entry name" value="Acyl_CoA_acyltransferase"/>
</dbReference>
<dbReference type="PANTHER" id="PTHR31438:SF1">
    <property type="entry name" value="LYSINE N-ACYLTRANSFERASE C17G9.06C-RELATED"/>
    <property type="match status" value="1"/>
</dbReference>
<evidence type="ECO:0000256" key="1">
    <source>
        <dbReference type="ARBA" id="ARBA00009893"/>
    </source>
</evidence>
<dbReference type="PANTHER" id="PTHR31438">
    <property type="entry name" value="LYSINE N-ACYLTRANSFERASE C17G9.06C-RELATED"/>
    <property type="match status" value="1"/>
</dbReference>
<proteinExistence type="inferred from homology"/>
<reference evidence="4" key="1">
    <citation type="submission" date="2020-07" db="EMBL/GenBank/DDBJ databases">
        <title>Multicomponent nature underlies the extraordinary mechanical properties of spider dragline silk.</title>
        <authorList>
            <person name="Kono N."/>
            <person name="Nakamura H."/>
            <person name="Mori M."/>
            <person name="Yoshida Y."/>
            <person name="Ohtoshi R."/>
            <person name="Malay A.D."/>
            <person name="Moran D.A.P."/>
            <person name="Tomita M."/>
            <person name="Numata K."/>
            <person name="Arakawa K."/>
        </authorList>
    </citation>
    <scope>NUCLEOTIDE SEQUENCE</scope>
</reference>
<gene>
    <name evidence="4" type="primary">TV42_05220</name>
    <name evidence="4" type="ORF">TNCT_404751</name>
</gene>
<sequence length="180" mass="20989">MNKVIAFSPLQKKHFSLLLKWLETPHVKKWWDPNINWTLKLIQKKYSTYVKRFKRLELKSQIIEKPMYAFIINYDGIDIGYIQCYNKSDFSPEQGYSTLLLPESCAAIDFYIGELDYVGKQIGPQVLDVFLNEFVFKIFGNAFVDPDAANIRAIRAYEKAGFKKITKENNIVLMVKTSPM</sequence>
<dbReference type="Proteomes" id="UP000887116">
    <property type="component" value="Unassembled WGS sequence"/>
</dbReference>
<dbReference type="EMBL" id="BMAO01025851">
    <property type="protein sequence ID" value="GFR05404.1"/>
    <property type="molecule type" value="Genomic_DNA"/>
</dbReference>
<dbReference type="Gene3D" id="3.40.630.30">
    <property type="match status" value="1"/>
</dbReference>
<dbReference type="InterPro" id="IPR000182">
    <property type="entry name" value="GNAT_dom"/>
</dbReference>
<evidence type="ECO:0000256" key="2">
    <source>
        <dbReference type="ARBA" id="ARBA00023251"/>
    </source>
</evidence>
<keyword evidence="5" id="KW-1185">Reference proteome</keyword>
<dbReference type="GO" id="GO:0046677">
    <property type="term" value="P:response to antibiotic"/>
    <property type="evidence" value="ECO:0007669"/>
    <property type="project" value="UniProtKB-KW"/>
</dbReference>
<dbReference type="GO" id="GO:0016410">
    <property type="term" value="F:N-acyltransferase activity"/>
    <property type="evidence" value="ECO:0007669"/>
    <property type="project" value="TreeGrafter"/>
</dbReference>
<dbReference type="AlphaFoldDB" id="A0A8X6HLJ1"/>
<keyword evidence="4" id="KW-0012">Acyltransferase</keyword>
<evidence type="ECO:0000313" key="4">
    <source>
        <dbReference type="EMBL" id="GFR05404.1"/>
    </source>
</evidence>
<organism evidence="4 5">
    <name type="scientific">Trichonephila clavata</name>
    <name type="common">Joro spider</name>
    <name type="synonym">Nephila clavata</name>
    <dbReference type="NCBI Taxonomy" id="2740835"/>
    <lineage>
        <taxon>Eukaryota</taxon>
        <taxon>Metazoa</taxon>
        <taxon>Ecdysozoa</taxon>
        <taxon>Arthropoda</taxon>
        <taxon>Chelicerata</taxon>
        <taxon>Arachnida</taxon>
        <taxon>Araneae</taxon>
        <taxon>Araneomorphae</taxon>
        <taxon>Entelegynae</taxon>
        <taxon>Araneoidea</taxon>
        <taxon>Nephilidae</taxon>
        <taxon>Trichonephila</taxon>
    </lineage>
</organism>
<evidence type="ECO:0000259" key="3">
    <source>
        <dbReference type="PROSITE" id="PS51186"/>
    </source>
</evidence>
<feature type="domain" description="N-acetyltransferase" evidence="3">
    <location>
        <begin position="5"/>
        <end position="179"/>
    </location>
</feature>
<dbReference type="SUPFAM" id="SSF55729">
    <property type="entry name" value="Acyl-CoA N-acyltransferases (Nat)"/>
    <property type="match status" value="1"/>
</dbReference>
<evidence type="ECO:0000313" key="5">
    <source>
        <dbReference type="Proteomes" id="UP000887116"/>
    </source>
</evidence>
<dbReference type="PROSITE" id="PS51186">
    <property type="entry name" value="GNAT"/>
    <property type="match status" value="1"/>
</dbReference>
<dbReference type="Pfam" id="PF13523">
    <property type="entry name" value="Acetyltransf_8"/>
    <property type="match status" value="1"/>
</dbReference>
<keyword evidence="4" id="KW-0808">Transferase</keyword>
<accession>A0A8X6HLJ1</accession>
<comment type="caution">
    <text evidence="4">The sequence shown here is derived from an EMBL/GenBank/DDBJ whole genome shotgun (WGS) entry which is preliminary data.</text>
</comment>
<keyword evidence="2" id="KW-0046">Antibiotic resistance</keyword>